<gene>
    <name evidence="1" type="ORF">MENTE1834_LOCUS37555</name>
</gene>
<proteinExistence type="predicted"/>
<evidence type="ECO:0000313" key="2">
    <source>
        <dbReference type="Proteomes" id="UP001497535"/>
    </source>
</evidence>
<keyword evidence="2" id="KW-1185">Reference proteome</keyword>
<accession>A0ACB1AFL2</accession>
<reference evidence="1" key="1">
    <citation type="submission" date="2023-11" db="EMBL/GenBank/DDBJ databases">
        <authorList>
            <person name="Poullet M."/>
        </authorList>
    </citation>
    <scope>NUCLEOTIDE SEQUENCE</scope>
    <source>
        <strain evidence="1">E1834</strain>
    </source>
</reference>
<evidence type="ECO:0000313" key="1">
    <source>
        <dbReference type="EMBL" id="CAK5089816.1"/>
    </source>
</evidence>
<comment type="caution">
    <text evidence="1">The sequence shown here is derived from an EMBL/GenBank/DDBJ whole genome shotgun (WGS) entry which is preliminary data.</text>
</comment>
<name>A0ACB1AFL2_MELEN</name>
<sequence>MSRCIGALMLLEISTHGLKPLQGRHLGNECKLTQNIKCLLTHSKTPPPAFFIFFG</sequence>
<organism evidence="1 2">
    <name type="scientific">Meloidogyne enterolobii</name>
    <name type="common">Root-knot nematode worm</name>
    <name type="synonym">Meloidogyne mayaguensis</name>
    <dbReference type="NCBI Taxonomy" id="390850"/>
    <lineage>
        <taxon>Eukaryota</taxon>
        <taxon>Metazoa</taxon>
        <taxon>Ecdysozoa</taxon>
        <taxon>Nematoda</taxon>
        <taxon>Chromadorea</taxon>
        <taxon>Rhabditida</taxon>
        <taxon>Tylenchina</taxon>
        <taxon>Tylenchomorpha</taxon>
        <taxon>Tylenchoidea</taxon>
        <taxon>Meloidogynidae</taxon>
        <taxon>Meloidogyninae</taxon>
        <taxon>Meloidogyne</taxon>
    </lineage>
</organism>
<protein>
    <submittedName>
        <fullName evidence="1">Uncharacterized protein</fullName>
    </submittedName>
</protein>
<dbReference type="EMBL" id="CAVMJV010000079">
    <property type="protein sequence ID" value="CAK5089816.1"/>
    <property type="molecule type" value="Genomic_DNA"/>
</dbReference>
<dbReference type="Proteomes" id="UP001497535">
    <property type="component" value="Unassembled WGS sequence"/>
</dbReference>